<name>W4FR37_APHAT</name>
<proteinExistence type="predicted"/>
<sequence length="77" mass="8676">MGVVEKEVKWMGDTVEPAHRPCELATHQRFPWEGFRFRVLHEALQVKESLASELGCDMRDAEAHTGIILPCLAQEGS</sequence>
<evidence type="ECO:0000313" key="1">
    <source>
        <dbReference type="EMBL" id="ETV69957.1"/>
    </source>
</evidence>
<dbReference type="GeneID" id="20816540"/>
<organism evidence="1">
    <name type="scientific">Aphanomyces astaci</name>
    <name type="common">Crayfish plague agent</name>
    <dbReference type="NCBI Taxonomy" id="112090"/>
    <lineage>
        <taxon>Eukaryota</taxon>
        <taxon>Sar</taxon>
        <taxon>Stramenopiles</taxon>
        <taxon>Oomycota</taxon>
        <taxon>Saprolegniomycetes</taxon>
        <taxon>Saprolegniales</taxon>
        <taxon>Verrucalvaceae</taxon>
        <taxon>Aphanomyces</taxon>
    </lineage>
</organism>
<dbReference type="VEuPathDB" id="FungiDB:H257_14544"/>
<reference evidence="1" key="1">
    <citation type="submission" date="2013-12" db="EMBL/GenBank/DDBJ databases">
        <title>The Genome Sequence of Aphanomyces astaci APO3.</title>
        <authorList>
            <consortium name="The Broad Institute Genomics Platform"/>
            <person name="Russ C."/>
            <person name="Tyler B."/>
            <person name="van West P."/>
            <person name="Dieguez-Uribeondo J."/>
            <person name="Young S.K."/>
            <person name="Zeng Q."/>
            <person name="Gargeya S."/>
            <person name="Fitzgerald M."/>
            <person name="Abouelleil A."/>
            <person name="Alvarado L."/>
            <person name="Chapman S.B."/>
            <person name="Gainer-Dewar J."/>
            <person name="Goldberg J."/>
            <person name="Griggs A."/>
            <person name="Gujja S."/>
            <person name="Hansen M."/>
            <person name="Howarth C."/>
            <person name="Imamovic A."/>
            <person name="Ireland A."/>
            <person name="Larimer J."/>
            <person name="McCowan C."/>
            <person name="Murphy C."/>
            <person name="Pearson M."/>
            <person name="Poon T.W."/>
            <person name="Priest M."/>
            <person name="Roberts A."/>
            <person name="Saif S."/>
            <person name="Shea T."/>
            <person name="Sykes S."/>
            <person name="Wortman J."/>
            <person name="Nusbaum C."/>
            <person name="Birren B."/>
        </authorList>
    </citation>
    <scope>NUCLEOTIDE SEQUENCE [LARGE SCALE GENOMIC DNA]</scope>
    <source>
        <strain evidence="1">APO3</strain>
    </source>
</reference>
<gene>
    <name evidence="1" type="ORF">H257_14544</name>
</gene>
<feature type="non-terminal residue" evidence="1">
    <location>
        <position position="77"/>
    </location>
</feature>
<dbReference type="AlphaFoldDB" id="W4FR37"/>
<dbReference type="EMBL" id="KI913171">
    <property type="protein sequence ID" value="ETV69957.1"/>
    <property type="molecule type" value="Genomic_DNA"/>
</dbReference>
<accession>W4FR37</accession>
<dbReference type="RefSeq" id="XP_009840695.1">
    <property type="nucleotide sequence ID" value="XM_009842393.1"/>
</dbReference>
<protein>
    <submittedName>
        <fullName evidence="1">Uncharacterized protein</fullName>
    </submittedName>
</protein>